<dbReference type="SUPFAM" id="SSF102462">
    <property type="entry name" value="Peptidyl-tRNA hydrolase II"/>
    <property type="match status" value="1"/>
</dbReference>
<dbReference type="RefSeq" id="WP_038592185.1">
    <property type="nucleotide sequence ID" value="NZ_CP009211.1"/>
</dbReference>
<evidence type="ECO:0000256" key="1">
    <source>
        <dbReference type="ARBA" id="ARBA00013260"/>
    </source>
</evidence>
<proteinExistence type="predicted"/>
<protein>
    <recommendedName>
        <fullName evidence="1">peptidyl-tRNA hydrolase</fullName>
        <ecNumber evidence="1">3.1.1.29</ecNumber>
    </recommendedName>
</protein>
<dbReference type="GO" id="GO:0004045">
    <property type="term" value="F:peptidyl-tRNA hydrolase activity"/>
    <property type="evidence" value="ECO:0007669"/>
    <property type="project" value="UniProtKB-EC"/>
</dbReference>
<dbReference type="InterPro" id="IPR023476">
    <property type="entry name" value="Pep_tRNA_hydro_II_dom_sf"/>
</dbReference>
<reference evidence="5 7" key="2">
    <citation type="submission" date="2017-06" db="EMBL/GenBank/DDBJ databases">
        <authorList>
            <consortium name="Pathogen Informatics"/>
        </authorList>
    </citation>
    <scope>NUCLEOTIDE SEQUENCE [LARGE SCALE GENOMIC DNA]</scope>
    <source>
        <strain evidence="5 7">NCTC13015</strain>
    </source>
</reference>
<dbReference type="Gene3D" id="3.40.1490.10">
    <property type="entry name" value="Bit1"/>
    <property type="match status" value="1"/>
</dbReference>
<dbReference type="EMBL" id="CP009211">
    <property type="protein sequence ID" value="AIJ34126.1"/>
    <property type="molecule type" value="Genomic_DNA"/>
</dbReference>
<evidence type="ECO:0000256" key="3">
    <source>
        <dbReference type="ARBA" id="ARBA00048707"/>
    </source>
</evidence>
<evidence type="ECO:0000313" key="4">
    <source>
        <dbReference type="EMBL" id="AIJ34126.1"/>
    </source>
</evidence>
<dbReference type="eggNOG" id="COG1990">
    <property type="taxonomic scope" value="Bacteria"/>
</dbReference>
<accession>A0A076NPK6</accession>
<evidence type="ECO:0000256" key="2">
    <source>
        <dbReference type="ARBA" id="ARBA00022801"/>
    </source>
</evidence>
<dbReference type="EC" id="3.1.1.29" evidence="1"/>
<dbReference type="HOGENOM" id="CLU_090594_0_0_11"/>
<sequence length="244" mass="25887">MTSSAHGLLAASISKGSGDPDDPAAVQAMQMVINLPKQDPPARNTMLVCAAQAVALVCLDERAGREGFWRERLEAWYSRRIRKVARRARNKAWEDVQALPGITVGCVRAFVPCAVSEVPHEVAKLQIRGTDLPADTHPPLLDDTAPTIVVDASLEMTAGKAAAQVGHASMLYAAARPEEEVREWVATGCPLNVRDVDADVFAACAADPRAVPVRDAGFTEVAPGSTTVLTLPPGVFAARDSSRG</sequence>
<dbReference type="Proteomes" id="UP000028780">
    <property type="component" value="Chromosome"/>
</dbReference>
<gene>
    <name evidence="4" type="ORF">CIMIT_09645</name>
    <name evidence="5" type="ORF">SAMEA4535761_01992</name>
</gene>
<keyword evidence="2 5" id="KW-0378">Hydrolase</keyword>
<organism evidence="4 6">
    <name type="scientific">Corynebacterium imitans</name>
    <dbReference type="NCBI Taxonomy" id="156978"/>
    <lineage>
        <taxon>Bacteria</taxon>
        <taxon>Bacillati</taxon>
        <taxon>Actinomycetota</taxon>
        <taxon>Actinomycetes</taxon>
        <taxon>Mycobacteriales</taxon>
        <taxon>Corynebacteriaceae</taxon>
        <taxon>Corynebacterium</taxon>
    </lineage>
</organism>
<name>A0A076NPK6_9CORY</name>
<dbReference type="EMBL" id="LT906467">
    <property type="protein sequence ID" value="SNV80589.1"/>
    <property type="molecule type" value="Genomic_DNA"/>
</dbReference>
<evidence type="ECO:0000313" key="6">
    <source>
        <dbReference type="Proteomes" id="UP000028780"/>
    </source>
</evidence>
<evidence type="ECO:0000313" key="5">
    <source>
        <dbReference type="EMBL" id="SNV80589.1"/>
    </source>
</evidence>
<dbReference type="Proteomes" id="UP000215374">
    <property type="component" value="Chromosome 1"/>
</dbReference>
<dbReference type="AlphaFoldDB" id="A0A076NPK6"/>
<reference evidence="4 6" key="1">
    <citation type="submission" date="2014-08" db="EMBL/GenBank/DDBJ databases">
        <title>Complete genome sequence of Corynebacterium imitans DSM 44264, isolated from a five-month-old boy with suspected pharyngeal diphtheria.</title>
        <authorList>
            <person name="Mollmann S."/>
            <person name="Albersmeier A."/>
            <person name="Ruckert C."/>
            <person name="Tauch A."/>
        </authorList>
    </citation>
    <scope>NUCLEOTIDE SEQUENCE [LARGE SCALE GENOMIC DNA]</scope>
    <source>
        <strain evidence="4 6">DSM 44264</strain>
    </source>
</reference>
<dbReference type="InterPro" id="IPR002833">
    <property type="entry name" value="PTH2"/>
</dbReference>
<dbReference type="KEGG" id="cii:CIMIT_09645"/>
<comment type="catalytic activity">
    <reaction evidence="3">
        <text>an N-acyl-L-alpha-aminoacyl-tRNA + H2O = an N-acyl-L-amino acid + a tRNA + H(+)</text>
        <dbReference type="Rhea" id="RHEA:54448"/>
        <dbReference type="Rhea" id="RHEA-COMP:10123"/>
        <dbReference type="Rhea" id="RHEA-COMP:13883"/>
        <dbReference type="ChEBI" id="CHEBI:15377"/>
        <dbReference type="ChEBI" id="CHEBI:15378"/>
        <dbReference type="ChEBI" id="CHEBI:59874"/>
        <dbReference type="ChEBI" id="CHEBI:78442"/>
        <dbReference type="ChEBI" id="CHEBI:138191"/>
        <dbReference type="EC" id="3.1.1.29"/>
    </reaction>
</comment>
<keyword evidence="6" id="KW-1185">Reference proteome</keyword>
<evidence type="ECO:0000313" key="7">
    <source>
        <dbReference type="Proteomes" id="UP000215374"/>
    </source>
</evidence>
<dbReference type="STRING" id="156978.CIMIT_09645"/>
<dbReference type="Pfam" id="PF01981">
    <property type="entry name" value="PTH2"/>
    <property type="match status" value="1"/>
</dbReference>